<feature type="transmembrane region" description="Helical" evidence="1">
    <location>
        <begin position="648"/>
        <end position="668"/>
    </location>
</feature>
<keyword evidence="4" id="KW-1185">Reference proteome</keyword>
<evidence type="ECO:0000256" key="1">
    <source>
        <dbReference type="SAM" id="Phobius"/>
    </source>
</evidence>
<feature type="transmembrane region" description="Helical" evidence="1">
    <location>
        <begin position="182"/>
        <end position="199"/>
    </location>
</feature>
<dbReference type="PANTHER" id="PTHR35395">
    <property type="entry name" value="DUF6536 DOMAIN-CONTAINING PROTEIN"/>
    <property type="match status" value="1"/>
</dbReference>
<name>A0A9W9SVT2_9EURO</name>
<feature type="transmembrane region" description="Helical" evidence="1">
    <location>
        <begin position="718"/>
        <end position="738"/>
    </location>
</feature>
<feature type="domain" description="DUF6536" evidence="2">
    <location>
        <begin position="65"/>
        <end position="218"/>
    </location>
</feature>
<dbReference type="GeneID" id="81460121"/>
<reference evidence="3" key="1">
    <citation type="submission" date="2022-12" db="EMBL/GenBank/DDBJ databases">
        <authorList>
            <person name="Petersen C."/>
        </authorList>
    </citation>
    <scope>NUCLEOTIDE SEQUENCE</scope>
    <source>
        <strain evidence="3">IBT 3081</strain>
    </source>
</reference>
<evidence type="ECO:0000313" key="3">
    <source>
        <dbReference type="EMBL" id="KAJ5385297.1"/>
    </source>
</evidence>
<dbReference type="AlphaFoldDB" id="A0A9W9SVT2"/>
<proteinExistence type="predicted"/>
<sequence length="861" mass="94920">MRSESIWRRAKSVLSSQRYHGVPSGQTKTSTLKWSNRIEEHESIGGITEAEVIEGDSSNPQKPHWINGVFLCAKASTVLLLLNLIFIAVAAGLANRNSENSGFSSEQVIYQGSCVLTKRWNIGLHLIINVLSTGILGASNYCMQSLVAPSREEVDKHHAQGRWLDIGCSSVRNLFVIGKPRLALWLVLLFTGTPFHLLYNSMIFESVAINEVQLLMGPGDLNSSNIANLKTPALDQCFSINPKYPGGDAAVFRGAEAHESEPSELYHSRIRSDGYPEGELKWDDFASDIVRGNYERLNTQQGLKLSGFGDSMGLKMEGAKVAILLTNELSVSQGGNTAILSATSSLGLIPDNSTIGYKVTGYKFSAKTLAINILDSGRAHYYINENFTYEACLHTLDKNSCSNARDLFDWANYDGDQPSLERVNRYIQANTTSDITTSGYVLTCDDDTSTRESKVYSIDGGLVIKAEERCQLLYSPPICIIIALATLLKVVAMFLAARIGRHRSPPLLTVGDAVASFMENPDSTTEGICWLSNSDVHRGAWKVPQRTEDPAEEPLKGIRQRAPMVYKGLSRRKYWIQASSLTRWITTLALCLGFIAAGVYLFEQSISSFGEENPWLTSRLLHIIWTQGLAGNRGTTAIIDVPVKFSTLSAVVVANIPQLVVTVSYFFYNSVLTNMLATAEYSSYGASSKPLRVTWPVKDSMQQSTYWLSMPYRYGAPLLVFYMILHWLISQSIFYARIMAYDWIGRPIYKYSISSLGYNSLAIFISMLVGGLMVCLLLGLSFRKFKSEMPLAGACSAAISAACHVPKDEDLDHAARGSVMWGETMTSPSWAGDLGGIEDDKGHCSFTSLETVRPSLSKMYA</sequence>
<gene>
    <name evidence="3" type="ORF">N7517_003208</name>
</gene>
<feature type="transmembrane region" description="Helical" evidence="1">
    <location>
        <begin position="758"/>
        <end position="780"/>
    </location>
</feature>
<protein>
    <recommendedName>
        <fullName evidence="2">DUF6536 domain-containing protein</fullName>
    </recommendedName>
</protein>
<keyword evidence="1" id="KW-0472">Membrane</keyword>
<dbReference type="RefSeq" id="XP_056585073.1">
    <property type="nucleotide sequence ID" value="XM_056720938.1"/>
</dbReference>
<reference evidence="3" key="2">
    <citation type="journal article" date="2023" name="IMA Fungus">
        <title>Comparative genomic study of the Penicillium genus elucidates a diverse pangenome and 15 lateral gene transfer events.</title>
        <authorList>
            <person name="Petersen C."/>
            <person name="Sorensen T."/>
            <person name="Nielsen M.R."/>
            <person name="Sondergaard T.E."/>
            <person name="Sorensen J.L."/>
            <person name="Fitzpatrick D.A."/>
            <person name="Frisvad J.C."/>
            <person name="Nielsen K.L."/>
        </authorList>
    </citation>
    <scope>NUCLEOTIDE SEQUENCE</scope>
    <source>
        <strain evidence="3">IBT 3081</strain>
    </source>
</reference>
<comment type="caution">
    <text evidence="3">The sequence shown here is derived from an EMBL/GenBank/DDBJ whole genome shotgun (WGS) entry which is preliminary data.</text>
</comment>
<evidence type="ECO:0000313" key="4">
    <source>
        <dbReference type="Proteomes" id="UP001147752"/>
    </source>
</evidence>
<keyword evidence="1" id="KW-0812">Transmembrane</keyword>
<feature type="transmembrane region" description="Helical" evidence="1">
    <location>
        <begin position="122"/>
        <end position="143"/>
    </location>
</feature>
<dbReference type="Pfam" id="PF20163">
    <property type="entry name" value="DUF6536"/>
    <property type="match status" value="1"/>
</dbReference>
<dbReference type="Proteomes" id="UP001147752">
    <property type="component" value="Unassembled WGS sequence"/>
</dbReference>
<dbReference type="EMBL" id="JAPZBT010000001">
    <property type="protein sequence ID" value="KAJ5385297.1"/>
    <property type="molecule type" value="Genomic_DNA"/>
</dbReference>
<dbReference type="OrthoDB" id="5429634at2759"/>
<accession>A0A9W9SVT2</accession>
<feature type="transmembrane region" description="Helical" evidence="1">
    <location>
        <begin position="69"/>
        <end position="94"/>
    </location>
</feature>
<keyword evidence="1" id="KW-1133">Transmembrane helix</keyword>
<feature type="transmembrane region" description="Helical" evidence="1">
    <location>
        <begin position="474"/>
        <end position="497"/>
    </location>
</feature>
<dbReference type="InterPro" id="IPR046623">
    <property type="entry name" value="DUF6536"/>
</dbReference>
<evidence type="ECO:0000259" key="2">
    <source>
        <dbReference type="Pfam" id="PF20163"/>
    </source>
</evidence>
<feature type="transmembrane region" description="Helical" evidence="1">
    <location>
        <begin position="581"/>
        <end position="602"/>
    </location>
</feature>
<dbReference type="PANTHER" id="PTHR35395:SF1">
    <property type="entry name" value="DUF6536 DOMAIN-CONTAINING PROTEIN"/>
    <property type="match status" value="1"/>
</dbReference>
<organism evidence="3 4">
    <name type="scientific">Penicillium concentricum</name>
    <dbReference type="NCBI Taxonomy" id="293559"/>
    <lineage>
        <taxon>Eukaryota</taxon>
        <taxon>Fungi</taxon>
        <taxon>Dikarya</taxon>
        <taxon>Ascomycota</taxon>
        <taxon>Pezizomycotina</taxon>
        <taxon>Eurotiomycetes</taxon>
        <taxon>Eurotiomycetidae</taxon>
        <taxon>Eurotiales</taxon>
        <taxon>Aspergillaceae</taxon>
        <taxon>Penicillium</taxon>
    </lineage>
</organism>